<keyword evidence="5 9" id="KW-0238">DNA-binding</keyword>
<dbReference type="Gene3D" id="1.10.10.10">
    <property type="entry name" value="Winged helix-like DNA-binding domain superfamily/Winged helix DNA-binding domain"/>
    <property type="match status" value="1"/>
</dbReference>
<dbReference type="PROSITE" id="PS50110">
    <property type="entry name" value="RESPONSE_REGULATORY"/>
    <property type="match status" value="1"/>
</dbReference>
<keyword evidence="4" id="KW-0805">Transcription regulation</keyword>
<dbReference type="Pfam" id="PF00486">
    <property type="entry name" value="Trans_reg_C"/>
    <property type="match status" value="1"/>
</dbReference>
<dbReference type="GO" id="GO:0006355">
    <property type="term" value="P:regulation of DNA-templated transcription"/>
    <property type="evidence" value="ECO:0007669"/>
    <property type="project" value="InterPro"/>
</dbReference>
<dbReference type="CDD" id="cd00383">
    <property type="entry name" value="trans_reg_C"/>
    <property type="match status" value="1"/>
</dbReference>
<accession>A0A844DNT6</accession>
<gene>
    <name evidence="12" type="ORF">GKE10_11730</name>
</gene>
<dbReference type="InterPro" id="IPR011006">
    <property type="entry name" value="CheY-like_superfamily"/>
</dbReference>
<dbReference type="GO" id="GO:0005829">
    <property type="term" value="C:cytosol"/>
    <property type="evidence" value="ECO:0007669"/>
    <property type="project" value="TreeGrafter"/>
</dbReference>
<feature type="domain" description="Response regulatory" evidence="10">
    <location>
        <begin position="21"/>
        <end position="134"/>
    </location>
</feature>
<protein>
    <recommendedName>
        <fullName evidence="1">Stage 0 sporulation protein A homolog</fullName>
    </recommendedName>
</protein>
<evidence type="ECO:0000256" key="7">
    <source>
        <dbReference type="ARBA" id="ARBA00024867"/>
    </source>
</evidence>
<evidence type="ECO:0000256" key="8">
    <source>
        <dbReference type="PROSITE-ProRule" id="PRU00169"/>
    </source>
</evidence>
<organism evidence="12 13">
    <name type="scientific">Faecalibacterium prausnitzii</name>
    <dbReference type="NCBI Taxonomy" id="853"/>
    <lineage>
        <taxon>Bacteria</taxon>
        <taxon>Bacillati</taxon>
        <taxon>Bacillota</taxon>
        <taxon>Clostridia</taxon>
        <taxon>Eubacteriales</taxon>
        <taxon>Oscillospiraceae</taxon>
        <taxon>Faecalibacterium</taxon>
    </lineage>
</organism>
<dbReference type="SMART" id="SM00862">
    <property type="entry name" value="Trans_reg_C"/>
    <property type="match status" value="1"/>
</dbReference>
<dbReference type="EMBL" id="WKQM01000027">
    <property type="protein sequence ID" value="MSC52553.1"/>
    <property type="molecule type" value="Genomic_DNA"/>
</dbReference>
<comment type="caution">
    <text evidence="12">The sequence shown here is derived from an EMBL/GenBank/DDBJ whole genome shotgun (WGS) entry which is preliminary data.</text>
</comment>
<sequence>MLYLLYLIGNMSKGVENMSEKILIIDDEQDIADLLEVYLKNENYVVYKFYCATDAMSCIESGDIDLAILDIMLPDMNGFSLCQLIRKKYTYPIIMLTAKIEETDKITGLTLGADDYVTKPFRPLEVVARVKAQLRRYKKYSPGIITEKIPSELSYNKLCLNVQTHECLLDGEPVSLTPTEFSILHVLLSSAGNVVSIEELFHAVWKDEYYSKNSSTITVHIRHLREKLNDPSDTPQYIKTIWGVGYKI</sequence>
<evidence type="ECO:0000256" key="6">
    <source>
        <dbReference type="ARBA" id="ARBA00023163"/>
    </source>
</evidence>
<dbReference type="PROSITE" id="PS51755">
    <property type="entry name" value="OMPR_PHOB"/>
    <property type="match status" value="1"/>
</dbReference>
<dbReference type="InterPro" id="IPR039420">
    <property type="entry name" value="WalR-like"/>
</dbReference>
<dbReference type="PANTHER" id="PTHR48111:SF2">
    <property type="entry name" value="RESPONSE REGULATOR SAER"/>
    <property type="match status" value="1"/>
</dbReference>
<feature type="modified residue" description="4-aspartylphosphate" evidence="8">
    <location>
        <position position="70"/>
    </location>
</feature>
<dbReference type="SMART" id="SM00448">
    <property type="entry name" value="REC"/>
    <property type="match status" value="1"/>
</dbReference>
<dbReference type="InterPro" id="IPR036388">
    <property type="entry name" value="WH-like_DNA-bd_sf"/>
</dbReference>
<dbReference type="GO" id="GO:0000156">
    <property type="term" value="F:phosphorelay response regulator activity"/>
    <property type="evidence" value="ECO:0007669"/>
    <property type="project" value="TreeGrafter"/>
</dbReference>
<dbReference type="CDD" id="cd17574">
    <property type="entry name" value="REC_OmpR"/>
    <property type="match status" value="1"/>
</dbReference>
<name>A0A844DNT6_9FIRM</name>
<evidence type="ECO:0000256" key="3">
    <source>
        <dbReference type="ARBA" id="ARBA00023012"/>
    </source>
</evidence>
<dbReference type="SUPFAM" id="SSF52172">
    <property type="entry name" value="CheY-like"/>
    <property type="match status" value="1"/>
</dbReference>
<evidence type="ECO:0000256" key="2">
    <source>
        <dbReference type="ARBA" id="ARBA00022553"/>
    </source>
</evidence>
<dbReference type="FunFam" id="3.40.50.2300:FF:000001">
    <property type="entry name" value="DNA-binding response regulator PhoB"/>
    <property type="match status" value="1"/>
</dbReference>
<keyword evidence="6" id="KW-0804">Transcription</keyword>
<dbReference type="SUPFAM" id="SSF46894">
    <property type="entry name" value="C-terminal effector domain of the bipartite response regulators"/>
    <property type="match status" value="1"/>
</dbReference>
<dbReference type="Proteomes" id="UP000462091">
    <property type="component" value="Unassembled WGS sequence"/>
</dbReference>
<evidence type="ECO:0000259" key="10">
    <source>
        <dbReference type="PROSITE" id="PS50110"/>
    </source>
</evidence>
<dbReference type="Gene3D" id="6.10.250.690">
    <property type="match status" value="1"/>
</dbReference>
<dbReference type="InterPro" id="IPR016032">
    <property type="entry name" value="Sig_transdc_resp-reg_C-effctor"/>
</dbReference>
<dbReference type="Pfam" id="PF00072">
    <property type="entry name" value="Response_reg"/>
    <property type="match status" value="1"/>
</dbReference>
<comment type="function">
    <text evidence="7">May play the central regulatory role in sporulation. It may be an element of the effector pathway responsible for the activation of sporulation genes in response to nutritional stress. Spo0A may act in concert with spo0H (a sigma factor) to control the expression of some genes that are critical to the sporulation process.</text>
</comment>
<evidence type="ECO:0000259" key="11">
    <source>
        <dbReference type="PROSITE" id="PS51755"/>
    </source>
</evidence>
<proteinExistence type="predicted"/>
<feature type="DNA-binding region" description="OmpR/PhoB-type" evidence="9">
    <location>
        <begin position="150"/>
        <end position="248"/>
    </location>
</feature>
<reference evidence="12 13" key="1">
    <citation type="journal article" date="2019" name="Nat. Med.">
        <title>A library of human gut bacterial isolates paired with longitudinal multiomics data enables mechanistic microbiome research.</title>
        <authorList>
            <person name="Poyet M."/>
            <person name="Groussin M."/>
            <person name="Gibbons S.M."/>
            <person name="Avila-Pacheco J."/>
            <person name="Jiang X."/>
            <person name="Kearney S.M."/>
            <person name="Perrotta A.R."/>
            <person name="Berdy B."/>
            <person name="Zhao S."/>
            <person name="Lieberman T.D."/>
            <person name="Swanson P.K."/>
            <person name="Smith M."/>
            <person name="Roesemann S."/>
            <person name="Alexander J.E."/>
            <person name="Rich S.A."/>
            <person name="Livny J."/>
            <person name="Vlamakis H."/>
            <person name="Clish C."/>
            <person name="Bullock K."/>
            <person name="Deik A."/>
            <person name="Scott J."/>
            <person name="Pierce K.A."/>
            <person name="Xavier R.J."/>
            <person name="Alm E.J."/>
        </authorList>
    </citation>
    <scope>NUCLEOTIDE SEQUENCE [LARGE SCALE GENOMIC DNA]</scope>
    <source>
        <strain evidence="12 13">BIOML-B1</strain>
    </source>
</reference>
<dbReference type="InterPro" id="IPR001867">
    <property type="entry name" value="OmpR/PhoB-type_DNA-bd"/>
</dbReference>
<dbReference type="FunFam" id="1.10.10.10:FF:000018">
    <property type="entry name" value="DNA-binding response regulator ResD"/>
    <property type="match status" value="1"/>
</dbReference>
<evidence type="ECO:0000313" key="12">
    <source>
        <dbReference type="EMBL" id="MSC52553.1"/>
    </source>
</evidence>
<evidence type="ECO:0000256" key="9">
    <source>
        <dbReference type="PROSITE-ProRule" id="PRU01091"/>
    </source>
</evidence>
<evidence type="ECO:0000256" key="5">
    <source>
        <dbReference type="ARBA" id="ARBA00023125"/>
    </source>
</evidence>
<keyword evidence="3" id="KW-0902">Two-component regulatory system</keyword>
<feature type="domain" description="OmpR/PhoB-type" evidence="11">
    <location>
        <begin position="150"/>
        <end position="248"/>
    </location>
</feature>
<evidence type="ECO:0000313" key="13">
    <source>
        <dbReference type="Proteomes" id="UP000462091"/>
    </source>
</evidence>
<keyword evidence="2 8" id="KW-0597">Phosphoprotein</keyword>
<dbReference type="InterPro" id="IPR001789">
    <property type="entry name" value="Sig_transdc_resp-reg_receiver"/>
</dbReference>
<evidence type="ECO:0000256" key="1">
    <source>
        <dbReference type="ARBA" id="ARBA00018672"/>
    </source>
</evidence>
<dbReference type="GO" id="GO:0000976">
    <property type="term" value="F:transcription cis-regulatory region binding"/>
    <property type="evidence" value="ECO:0007669"/>
    <property type="project" value="TreeGrafter"/>
</dbReference>
<dbReference type="Gene3D" id="3.40.50.2300">
    <property type="match status" value="1"/>
</dbReference>
<dbReference type="AlphaFoldDB" id="A0A844DNT6"/>
<dbReference type="PANTHER" id="PTHR48111">
    <property type="entry name" value="REGULATOR OF RPOS"/>
    <property type="match status" value="1"/>
</dbReference>
<evidence type="ECO:0000256" key="4">
    <source>
        <dbReference type="ARBA" id="ARBA00023015"/>
    </source>
</evidence>
<dbReference type="GO" id="GO:0032993">
    <property type="term" value="C:protein-DNA complex"/>
    <property type="evidence" value="ECO:0007669"/>
    <property type="project" value="TreeGrafter"/>
</dbReference>